<organism evidence="1 2">
    <name type="scientific">Lactobacillus amylovorus</name>
    <dbReference type="NCBI Taxonomy" id="1604"/>
    <lineage>
        <taxon>Bacteria</taxon>
        <taxon>Bacillati</taxon>
        <taxon>Bacillota</taxon>
        <taxon>Bacilli</taxon>
        <taxon>Lactobacillales</taxon>
        <taxon>Lactobacillaceae</taxon>
        <taxon>Lactobacillus</taxon>
    </lineage>
</organism>
<accession>A0A9X3W7R9</accession>
<reference evidence="1" key="1">
    <citation type="journal article" date="2022" name="Microorganisms">
        <title>Antibiotic Susceptibility, Resistance Gene Determinants and Corresponding Genomic Regions in Lactobacillus amylovorus Isolates Derived from Wild Boars and Domestic Pigs.</title>
        <authorList>
            <person name="Moravkova M."/>
            <person name="Kostovova I."/>
            <person name="Kavanova K."/>
            <person name="Pechar R."/>
            <person name="Stanek S."/>
            <person name="Brychta A."/>
            <person name="Zeman M."/>
            <person name="Kubasova T."/>
        </authorList>
    </citation>
    <scope>NUCLEOTIDE SEQUENCE</scope>
    <source>
        <strain evidence="1">M356A</strain>
    </source>
</reference>
<protein>
    <recommendedName>
        <fullName evidence="3">ArpU family transcriptional regulator</fullName>
    </recommendedName>
</protein>
<evidence type="ECO:0000313" key="1">
    <source>
        <dbReference type="EMBL" id="MDB6261344.1"/>
    </source>
</evidence>
<dbReference type="Proteomes" id="UP001143700">
    <property type="component" value="Unassembled WGS sequence"/>
</dbReference>
<comment type="caution">
    <text evidence="1">The sequence shown here is derived from an EMBL/GenBank/DDBJ whole genome shotgun (WGS) entry which is preliminary data.</text>
</comment>
<name>A0A9X3W7R9_LACAM</name>
<dbReference type="EMBL" id="JAOTGU010000002">
    <property type="protein sequence ID" value="MDB6261344.1"/>
    <property type="molecule type" value="Genomic_DNA"/>
</dbReference>
<dbReference type="RefSeq" id="WP_271869541.1">
    <property type="nucleotide sequence ID" value="NZ_JAOTGU010000002.1"/>
</dbReference>
<dbReference type="AlphaFoldDB" id="A0A9X3W7R9"/>
<evidence type="ECO:0008006" key="3">
    <source>
        <dbReference type="Google" id="ProtNLM"/>
    </source>
</evidence>
<evidence type="ECO:0000313" key="2">
    <source>
        <dbReference type="Proteomes" id="UP001143700"/>
    </source>
</evidence>
<reference evidence="1" key="2">
    <citation type="submission" date="2022-10" db="EMBL/GenBank/DDBJ databases">
        <authorList>
            <person name="Kostovova I."/>
            <person name="Moravkova M."/>
            <person name="Pechar R."/>
        </authorList>
    </citation>
    <scope>NUCLEOTIDE SEQUENCE</scope>
    <source>
        <strain evidence="1">M356A</strain>
    </source>
</reference>
<proteinExistence type="predicted"/>
<gene>
    <name evidence="1" type="ORF">ODV15_01950</name>
</gene>
<sequence>MSNKAVIDAKAFLKKNLYYLINISGHFPTDLMPANIDNFHLRDKGNYSDDIKQAENVLYCVALAIRDCKEEPRKPYRTILIDLYLKDMLNLEVQQEIGYSRSRYNAFKKQALQDFTQRFNYYVVQEGISSLIELS</sequence>